<proteinExistence type="predicted"/>
<dbReference type="Proteomes" id="UP000233551">
    <property type="component" value="Unassembled WGS sequence"/>
</dbReference>
<feature type="region of interest" description="Disordered" evidence="1">
    <location>
        <begin position="66"/>
        <end position="143"/>
    </location>
</feature>
<sequence length="143" mass="15431">MKKEKTERNELRKGGAGHPTPNWVCRPNQSRLMTSIGDWVVGEGSPRTPQFGDHSGRIPQDWVVEGVPAGHRSPNLGDIPQIEGFRGRPRQLLTPQSGSPTDSDKASDPSARAGGGGVDGQQGHPKAHPPQIWGMRKAKFVGM</sequence>
<accession>A0A2I0JAE9</accession>
<reference evidence="2 3" key="1">
    <citation type="submission" date="2017-11" db="EMBL/GenBank/DDBJ databases">
        <title>De-novo sequencing of pomegranate (Punica granatum L.) genome.</title>
        <authorList>
            <person name="Akparov Z."/>
            <person name="Amiraslanov A."/>
            <person name="Hajiyeva S."/>
            <person name="Abbasov M."/>
            <person name="Kaur K."/>
            <person name="Hamwieh A."/>
            <person name="Solovyev V."/>
            <person name="Salamov A."/>
            <person name="Braich B."/>
            <person name="Kosarev P."/>
            <person name="Mahmoud A."/>
            <person name="Hajiyev E."/>
            <person name="Babayeva S."/>
            <person name="Izzatullayeva V."/>
            <person name="Mammadov A."/>
            <person name="Mammadov A."/>
            <person name="Sharifova S."/>
            <person name="Ojaghi J."/>
            <person name="Eynullazada K."/>
            <person name="Bayramov B."/>
            <person name="Abdulazimova A."/>
            <person name="Shahmuradov I."/>
        </authorList>
    </citation>
    <scope>NUCLEOTIDE SEQUENCE [LARGE SCALE GENOMIC DNA]</scope>
    <source>
        <strain evidence="3">cv. AG2017</strain>
        <tissue evidence="2">Leaf</tissue>
    </source>
</reference>
<protein>
    <submittedName>
        <fullName evidence="2">Uncharacterized protein</fullName>
    </submittedName>
</protein>
<organism evidence="2 3">
    <name type="scientific">Punica granatum</name>
    <name type="common">Pomegranate</name>
    <dbReference type="NCBI Taxonomy" id="22663"/>
    <lineage>
        <taxon>Eukaryota</taxon>
        <taxon>Viridiplantae</taxon>
        <taxon>Streptophyta</taxon>
        <taxon>Embryophyta</taxon>
        <taxon>Tracheophyta</taxon>
        <taxon>Spermatophyta</taxon>
        <taxon>Magnoliopsida</taxon>
        <taxon>eudicotyledons</taxon>
        <taxon>Gunneridae</taxon>
        <taxon>Pentapetalae</taxon>
        <taxon>rosids</taxon>
        <taxon>malvids</taxon>
        <taxon>Myrtales</taxon>
        <taxon>Lythraceae</taxon>
        <taxon>Punica</taxon>
    </lineage>
</organism>
<feature type="compositionally biased region" description="Basic and acidic residues" evidence="1">
    <location>
        <begin position="1"/>
        <end position="13"/>
    </location>
</feature>
<evidence type="ECO:0000256" key="1">
    <source>
        <dbReference type="SAM" id="MobiDB-lite"/>
    </source>
</evidence>
<dbReference type="AlphaFoldDB" id="A0A2I0JAE9"/>
<keyword evidence="3" id="KW-1185">Reference proteome</keyword>
<feature type="region of interest" description="Disordered" evidence="1">
    <location>
        <begin position="1"/>
        <end position="29"/>
    </location>
</feature>
<evidence type="ECO:0000313" key="3">
    <source>
        <dbReference type="Proteomes" id="UP000233551"/>
    </source>
</evidence>
<gene>
    <name evidence="2" type="ORF">CRG98_026976</name>
</gene>
<dbReference type="EMBL" id="PGOL01001924">
    <property type="protein sequence ID" value="PKI52636.1"/>
    <property type="molecule type" value="Genomic_DNA"/>
</dbReference>
<feature type="region of interest" description="Disordered" evidence="1">
    <location>
        <begin position="39"/>
        <end position="58"/>
    </location>
</feature>
<evidence type="ECO:0000313" key="2">
    <source>
        <dbReference type="EMBL" id="PKI52636.1"/>
    </source>
</evidence>
<name>A0A2I0JAE9_PUNGR</name>
<comment type="caution">
    <text evidence="2">The sequence shown here is derived from an EMBL/GenBank/DDBJ whole genome shotgun (WGS) entry which is preliminary data.</text>
</comment>